<dbReference type="EMBL" id="CP000282">
    <property type="protein sequence ID" value="ABD79941.1"/>
    <property type="molecule type" value="Genomic_DNA"/>
</dbReference>
<feature type="domain" description="DUF6316" evidence="1">
    <location>
        <begin position="13"/>
        <end position="65"/>
    </location>
</feature>
<dbReference type="eggNOG" id="ENOG50349GU">
    <property type="taxonomic scope" value="Bacteria"/>
</dbReference>
<evidence type="ECO:0000259" key="1">
    <source>
        <dbReference type="Pfam" id="PF19837"/>
    </source>
</evidence>
<organism evidence="2 3">
    <name type="scientific">Saccharophagus degradans (strain 2-40 / ATCC 43961 / DSM 17024)</name>
    <dbReference type="NCBI Taxonomy" id="203122"/>
    <lineage>
        <taxon>Bacteria</taxon>
        <taxon>Pseudomonadati</taxon>
        <taxon>Pseudomonadota</taxon>
        <taxon>Gammaproteobacteria</taxon>
        <taxon>Cellvibrionales</taxon>
        <taxon>Cellvibrionaceae</taxon>
        <taxon>Saccharophagus</taxon>
    </lineage>
</organism>
<dbReference type="InterPro" id="IPR045630">
    <property type="entry name" value="DUF6316"/>
</dbReference>
<dbReference type="KEGG" id="sde:Sde_0679"/>
<evidence type="ECO:0000313" key="2">
    <source>
        <dbReference type="EMBL" id="ABD79941.1"/>
    </source>
</evidence>
<reference evidence="2 3" key="1">
    <citation type="journal article" date="2008" name="PLoS Genet.">
        <title>Complete genome sequence of the complex carbohydrate-degrading marine bacterium, Saccharophagus degradans strain 2-40 T.</title>
        <authorList>
            <person name="Weiner R.M."/>
            <person name="Taylor L.E.II."/>
            <person name="Henrissat B."/>
            <person name="Hauser L."/>
            <person name="Land M."/>
            <person name="Coutinho P.M."/>
            <person name="Rancurel C."/>
            <person name="Saunders E.H."/>
            <person name="Longmire A.G."/>
            <person name="Zhang H."/>
            <person name="Bayer E.A."/>
            <person name="Gilbert H.J."/>
            <person name="Larimer F."/>
            <person name="Zhulin I.B."/>
            <person name="Ekborg N.A."/>
            <person name="Lamed R."/>
            <person name="Richardson P.M."/>
            <person name="Borovok I."/>
            <person name="Hutcheson S."/>
        </authorList>
    </citation>
    <scope>NUCLEOTIDE SEQUENCE [LARGE SCALE GENOMIC DNA]</scope>
    <source>
        <strain evidence="3">2-40 / ATCC 43961 / DSM 17024</strain>
    </source>
</reference>
<protein>
    <recommendedName>
        <fullName evidence="1">DUF6316 domain-containing protein</fullName>
    </recommendedName>
</protein>
<dbReference type="AlphaFoldDB" id="Q21MY8"/>
<sequence length="89" mass="10495">MCFIGEVIKVIFREGESKKVWFRTDRCFRVGDQWYVATREGKDVGPYNSRVAAERSVPRYVKIMKEDSRYDMYARKLALNGIWASNDYA</sequence>
<accession>Q21MY8</accession>
<evidence type="ECO:0000313" key="3">
    <source>
        <dbReference type="Proteomes" id="UP000001947"/>
    </source>
</evidence>
<gene>
    <name evidence="2" type="ordered locus">Sde_0679</name>
</gene>
<keyword evidence="3" id="KW-1185">Reference proteome</keyword>
<dbReference type="HOGENOM" id="CLU_2572706_0_0_6"/>
<dbReference type="Proteomes" id="UP000001947">
    <property type="component" value="Chromosome"/>
</dbReference>
<name>Q21MY8_SACD2</name>
<dbReference type="Pfam" id="PF19837">
    <property type="entry name" value="DUF6316"/>
    <property type="match status" value="1"/>
</dbReference>
<dbReference type="STRING" id="203122.Sde_0679"/>
<proteinExistence type="predicted"/>